<name>A0A8D8FMU0_CULPI</name>
<protein>
    <submittedName>
        <fullName evidence="1">(northern house mosquito) hypothetical protein</fullName>
    </submittedName>
</protein>
<sequence>MNLLNSFFGLTPPSLFCARIFSPPFPSFASGENSSAKISLNSPLFFDINTLTFSISSLLNDATSSSSITLVISALTSSCLNCFCCSSCCCCCCLNSCWCFIIAGEACSSISICLAWFKNDARNCSSINAALSAGSISLSIPPAPSTTCKNGFVDSRWACGAGIGTSCPYPYAPPPPPFSASPWSTSGMFERFRRMPQYS</sequence>
<organism evidence="1">
    <name type="scientific">Culex pipiens</name>
    <name type="common">House mosquito</name>
    <dbReference type="NCBI Taxonomy" id="7175"/>
    <lineage>
        <taxon>Eukaryota</taxon>
        <taxon>Metazoa</taxon>
        <taxon>Ecdysozoa</taxon>
        <taxon>Arthropoda</taxon>
        <taxon>Hexapoda</taxon>
        <taxon>Insecta</taxon>
        <taxon>Pterygota</taxon>
        <taxon>Neoptera</taxon>
        <taxon>Endopterygota</taxon>
        <taxon>Diptera</taxon>
        <taxon>Nematocera</taxon>
        <taxon>Culicoidea</taxon>
        <taxon>Culicidae</taxon>
        <taxon>Culicinae</taxon>
        <taxon>Culicini</taxon>
        <taxon>Culex</taxon>
        <taxon>Culex</taxon>
    </lineage>
</organism>
<evidence type="ECO:0000313" key="1">
    <source>
        <dbReference type="EMBL" id="CAG6476158.1"/>
    </source>
</evidence>
<accession>A0A8D8FMU0</accession>
<dbReference type="AlphaFoldDB" id="A0A8D8FMU0"/>
<reference evidence="1" key="1">
    <citation type="submission" date="2021-05" db="EMBL/GenBank/DDBJ databases">
        <authorList>
            <person name="Alioto T."/>
            <person name="Alioto T."/>
            <person name="Gomez Garrido J."/>
        </authorList>
    </citation>
    <scope>NUCLEOTIDE SEQUENCE</scope>
</reference>
<dbReference type="EMBL" id="HBUE01077980">
    <property type="protein sequence ID" value="CAG6476158.1"/>
    <property type="molecule type" value="Transcribed_RNA"/>
</dbReference>
<proteinExistence type="predicted"/>